<dbReference type="EMBL" id="MU827309">
    <property type="protein sequence ID" value="KAJ7360610.1"/>
    <property type="molecule type" value="Genomic_DNA"/>
</dbReference>
<dbReference type="GO" id="GO:0005814">
    <property type="term" value="C:centriole"/>
    <property type="evidence" value="ECO:0007669"/>
    <property type="project" value="UniProtKB-SubCell"/>
</dbReference>
<dbReference type="SUPFAM" id="SSF54001">
    <property type="entry name" value="Cysteine proteinases"/>
    <property type="match status" value="1"/>
</dbReference>
<evidence type="ECO:0000256" key="7">
    <source>
        <dbReference type="SAM" id="MobiDB-lite"/>
    </source>
</evidence>
<reference evidence="12" key="1">
    <citation type="submission" date="2023-01" db="EMBL/GenBank/DDBJ databases">
        <title>Genome assembly of the deep-sea coral Lophelia pertusa.</title>
        <authorList>
            <person name="Herrera S."/>
            <person name="Cordes E."/>
        </authorList>
    </citation>
    <scope>NUCLEOTIDE SEQUENCE</scope>
    <source>
        <strain evidence="12">USNM1676648</strain>
        <tissue evidence="12">Polyp</tissue>
    </source>
</reference>
<evidence type="ECO:0000256" key="1">
    <source>
        <dbReference type="ARBA" id="ARBA00004114"/>
    </source>
</evidence>
<dbReference type="Pfam" id="PF24654">
    <property type="entry name" value="CEP76_N"/>
    <property type="match status" value="1"/>
</dbReference>
<dbReference type="Pfam" id="PF24652">
    <property type="entry name" value="CEP76_C"/>
    <property type="match status" value="1"/>
</dbReference>
<evidence type="ECO:0000259" key="9">
    <source>
        <dbReference type="Pfam" id="PF24652"/>
    </source>
</evidence>
<dbReference type="Proteomes" id="UP001163046">
    <property type="component" value="Unassembled WGS sequence"/>
</dbReference>
<evidence type="ECO:0000256" key="2">
    <source>
        <dbReference type="ARBA" id="ARBA00005400"/>
    </source>
</evidence>
<evidence type="ECO:0000256" key="3">
    <source>
        <dbReference type="ARBA" id="ARBA00015706"/>
    </source>
</evidence>
<dbReference type="PANTHER" id="PTHR46436">
    <property type="entry name" value="CENTROSOMAL PROTEIN OF 76 KDA"/>
    <property type="match status" value="1"/>
</dbReference>
<dbReference type="OrthoDB" id="5527234at2759"/>
<feature type="domain" description="CEP76/DRC7 peptidase-like" evidence="11">
    <location>
        <begin position="353"/>
        <end position="483"/>
    </location>
</feature>
<gene>
    <name evidence="12" type="primary">CEP76</name>
    <name evidence="12" type="ORF">OS493_015718</name>
</gene>
<evidence type="ECO:0000313" key="13">
    <source>
        <dbReference type="Proteomes" id="UP001163046"/>
    </source>
</evidence>
<evidence type="ECO:0000259" key="11">
    <source>
        <dbReference type="Pfam" id="PF24656"/>
    </source>
</evidence>
<comment type="similarity">
    <text evidence="2">Belongs to the CEP76 family.</text>
</comment>
<feature type="domain" description="CEP76 N-terminal" evidence="10">
    <location>
        <begin position="10"/>
        <end position="68"/>
    </location>
</feature>
<dbReference type="InterPro" id="IPR056290">
    <property type="entry name" value="CEPT76/DRC7_peptidase-like_dom"/>
</dbReference>
<dbReference type="InterPro" id="IPR052299">
    <property type="entry name" value="CEP76"/>
</dbReference>
<feature type="domain" description="CEP76 C2" evidence="8">
    <location>
        <begin position="99"/>
        <end position="250"/>
    </location>
</feature>
<comment type="function">
    <text evidence="6">Centrosomal protein involved in regulation of centriole duplication. Required to limit centriole duplication to once per cell cycle by preventing centriole reduplication.</text>
</comment>
<dbReference type="AlphaFoldDB" id="A0A9X0CMT3"/>
<feature type="domain" description="Centrosomal protein of 76 kDa C-terminal" evidence="9">
    <location>
        <begin position="510"/>
        <end position="648"/>
    </location>
</feature>
<feature type="region of interest" description="Disordered" evidence="7">
    <location>
        <begin position="72"/>
        <end position="91"/>
    </location>
</feature>
<evidence type="ECO:0000259" key="10">
    <source>
        <dbReference type="Pfam" id="PF24654"/>
    </source>
</evidence>
<name>A0A9X0CMT3_9CNID</name>
<dbReference type="InterPro" id="IPR038765">
    <property type="entry name" value="Papain-like_cys_pep_sf"/>
</dbReference>
<dbReference type="InterPro" id="IPR028926">
    <property type="entry name" value="CEP76-C2"/>
</dbReference>
<protein>
    <recommendedName>
        <fullName evidence="3">Centrosomal protein of 76 kDa</fullName>
    </recommendedName>
</protein>
<evidence type="ECO:0000256" key="4">
    <source>
        <dbReference type="ARBA" id="ARBA00022490"/>
    </source>
</evidence>
<evidence type="ECO:0000256" key="6">
    <source>
        <dbReference type="ARBA" id="ARBA00024729"/>
    </source>
</evidence>
<keyword evidence="5" id="KW-0206">Cytoskeleton</keyword>
<dbReference type="Pfam" id="PF24656">
    <property type="entry name" value="CEPT76_peptidase"/>
    <property type="match status" value="1"/>
</dbReference>
<evidence type="ECO:0000313" key="12">
    <source>
        <dbReference type="EMBL" id="KAJ7360610.1"/>
    </source>
</evidence>
<dbReference type="InterPro" id="IPR056289">
    <property type="entry name" value="CEP76_N"/>
</dbReference>
<accession>A0A9X0CMT3</accession>
<dbReference type="Pfam" id="PF15627">
    <property type="entry name" value="CEP76-C2"/>
    <property type="match status" value="1"/>
</dbReference>
<evidence type="ECO:0000259" key="8">
    <source>
        <dbReference type="Pfam" id="PF15627"/>
    </source>
</evidence>
<feature type="compositionally biased region" description="Basic and acidic residues" evidence="7">
    <location>
        <begin position="72"/>
        <end position="88"/>
    </location>
</feature>
<comment type="caution">
    <text evidence="12">The sequence shown here is derived from an EMBL/GenBank/DDBJ whole genome shotgun (WGS) entry which is preliminary data.</text>
</comment>
<sequence length="651" mass="73164">MSLPSEKVHELKQIIHSHLSQMNVHSRIKEYVDESFRGDDPEYSGIDEAGLLNALKERGIVDDVMNTLKFEGLERQPRRSKDKRRTDTAEEIPTRVGVDPTKRYLYLQVLGGKAFLEHLQDPEPIPGKVTSTFTLYVHFKGQRFRSRPVPCACEPDISEGFLLELQKDGGKMADSATLLSLSGHIHLVLVKTDPSGDTTLIGSHFLAWRDILSSTNGRLACAVEINGVGAEAKVPMGILEIKFEIIPRLSQMLTKDVILAQVNLEHSRIAERERLFLVYAKQWWREFLQIRASHSNRLVKIFAQDECGTNRPVCSFVCPLRAGRLLDSPRQAARFVSLLGYEHALSVGGGKAEMWSSLHAFLCKGKGDCEDHAVLLCSLLLGFGLNAYICVGTKAKGAAHTWVMTISPEGEVTFWESLTAHRYAHRPMNPDDPPALKQYRPEHPYRTVGCVFNHHAFYANSQPTDSVEVCQFELQNETRWKSMSEEAVRSVCGPKLLPSGPVFPPLYPSSVDSALVSNDMEHELRSLVTDHRRDLGLNTTWDDELSYILTPALAAYELEHSTGVSAGNDEFQHAIRRAIPDGHTFKGFPIQFVHRNARRAFATCLRSSVCEEIICCRGDHVRLAVRVRVFTYPESACAVWIMFAVRYRSIL</sequence>
<organism evidence="12 13">
    <name type="scientific">Desmophyllum pertusum</name>
    <dbReference type="NCBI Taxonomy" id="174260"/>
    <lineage>
        <taxon>Eukaryota</taxon>
        <taxon>Metazoa</taxon>
        <taxon>Cnidaria</taxon>
        <taxon>Anthozoa</taxon>
        <taxon>Hexacorallia</taxon>
        <taxon>Scleractinia</taxon>
        <taxon>Caryophylliina</taxon>
        <taxon>Caryophylliidae</taxon>
        <taxon>Desmophyllum</taxon>
    </lineage>
</organism>
<evidence type="ECO:0000256" key="5">
    <source>
        <dbReference type="ARBA" id="ARBA00023212"/>
    </source>
</evidence>
<proteinExistence type="inferred from homology"/>
<keyword evidence="4" id="KW-0963">Cytoplasm</keyword>
<dbReference type="GO" id="GO:0046599">
    <property type="term" value="P:regulation of centriole replication"/>
    <property type="evidence" value="ECO:0007669"/>
    <property type="project" value="TreeGrafter"/>
</dbReference>
<comment type="subcellular location">
    <subcellularLocation>
        <location evidence="1">Cytoplasm</location>
        <location evidence="1">Cytoskeleton</location>
        <location evidence="1">Microtubule organizing center</location>
        <location evidence="1">Centrosome</location>
        <location evidence="1">Centriole</location>
    </subcellularLocation>
</comment>
<dbReference type="Gene3D" id="3.10.620.30">
    <property type="match status" value="1"/>
</dbReference>
<keyword evidence="13" id="KW-1185">Reference proteome</keyword>
<dbReference type="PANTHER" id="PTHR46436:SF1">
    <property type="entry name" value="CENTROSOMAL PROTEIN OF 76 KDA"/>
    <property type="match status" value="1"/>
</dbReference>
<dbReference type="InterPro" id="IPR056288">
    <property type="entry name" value="CEP76_C"/>
</dbReference>